<evidence type="ECO:0000313" key="2">
    <source>
        <dbReference type="EMBL" id="QEO09424.1"/>
    </source>
</evidence>
<feature type="transmembrane region" description="Helical" evidence="1">
    <location>
        <begin position="37"/>
        <end position="54"/>
    </location>
</feature>
<dbReference type="OrthoDB" id="3292509at2"/>
<dbReference type="RefSeq" id="WP_149324846.1">
    <property type="nucleotide sequence ID" value="NZ_CP043504.1"/>
</dbReference>
<proteinExistence type="predicted"/>
<dbReference type="Pfam" id="PF09819">
    <property type="entry name" value="ABC_cobalt"/>
    <property type="match status" value="1"/>
</dbReference>
<feature type="transmembrane region" description="Helical" evidence="1">
    <location>
        <begin position="141"/>
        <end position="163"/>
    </location>
</feature>
<feature type="transmembrane region" description="Helical" evidence="1">
    <location>
        <begin position="9"/>
        <end position="31"/>
    </location>
</feature>
<name>A0A5C1Y6A3_9MICO</name>
<gene>
    <name evidence="2" type="ORF">FLP23_05020</name>
</gene>
<protein>
    <recommendedName>
        <fullName evidence="4">ECF transporter S component</fullName>
    </recommendedName>
</protein>
<evidence type="ECO:0008006" key="4">
    <source>
        <dbReference type="Google" id="ProtNLM"/>
    </source>
</evidence>
<sequence>MRSPYSTRVFLSAAAIGAAGGVVAIALNWIFLAINTTPLATLIIVAVFGVWVLPGMLAQRLFTAPGIGAFTMLVAALVNAPFTPYGVAQIWSSIIFGVLLEVPFAVTGYRFGGQRMFWIAHPLSQLAVIPFYLVGFDLAAFAWWVLPVFVLLTLASAAFFTWLAQFLAARLRAAGVARPRVAA</sequence>
<keyword evidence="3" id="KW-1185">Reference proteome</keyword>
<dbReference type="AlphaFoldDB" id="A0A5C1Y6A3"/>
<accession>A0A5C1Y6A3</accession>
<dbReference type="EMBL" id="CP043504">
    <property type="protein sequence ID" value="QEO09424.1"/>
    <property type="molecule type" value="Genomic_DNA"/>
</dbReference>
<dbReference type="InterPro" id="IPR017195">
    <property type="entry name" value="ABC_thiamin-permease_prd"/>
</dbReference>
<reference evidence="2 3" key="1">
    <citation type="submission" date="2019-09" db="EMBL/GenBank/DDBJ databases">
        <title>Genome sequencing of strain KACC 19322.</title>
        <authorList>
            <person name="Heo J."/>
            <person name="Kim S.-J."/>
            <person name="Kim J.-S."/>
            <person name="Hong S.-B."/>
            <person name="Kwon S.-W."/>
        </authorList>
    </citation>
    <scope>NUCLEOTIDE SEQUENCE [LARGE SCALE GENOMIC DNA]</scope>
    <source>
        <strain evidence="2 3">KACC 19322</strain>
    </source>
</reference>
<feature type="transmembrane region" description="Helical" evidence="1">
    <location>
        <begin position="61"/>
        <end position="82"/>
    </location>
</feature>
<keyword evidence="1" id="KW-1133">Transmembrane helix</keyword>
<feature type="transmembrane region" description="Helical" evidence="1">
    <location>
        <begin position="116"/>
        <end position="135"/>
    </location>
</feature>
<keyword evidence="1" id="KW-0812">Transmembrane</keyword>
<evidence type="ECO:0000313" key="3">
    <source>
        <dbReference type="Proteomes" id="UP000322159"/>
    </source>
</evidence>
<evidence type="ECO:0000256" key="1">
    <source>
        <dbReference type="SAM" id="Phobius"/>
    </source>
</evidence>
<dbReference type="Proteomes" id="UP000322159">
    <property type="component" value="Chromosome"/>
</dbReference>
<organism evidence="2 3">
    <name type="scientific">Protaetiibacter larvae</name>
    <dbReference type="NCBI Taxonomy" id="2592654"/>
    <lineage>
        <taxon>Bacteria</taxon>
        <taxon>Bacillati</taxon>
        <taxon>Actinomycetota</taxon>
        <taxon>Actinomycetes</taxon>
        <taxon>Micrococcales</taxon>
        <taxon>Microbacteriaceae</taxon>
        <taxon>Protaetiibacter</taxon>
    </lineage>
</organism>
<dbReference type="KEGG" id="lyk:FLP23_05020"/>
<feature type="transmembrane region" description="Helical" evidence="1">
    <location>
        <begin position="88"/>
        <end position="109"/>
    </location>
</feature>
<keyword evidence="1" id="KW-0472">Membrane</keyword>